<dbReference type="RefSeq" id="WP_203798425.1">
    <property type="nucleotide sequence ID" value="NZ_BOMY01000002.1"/>
</dbReference>
<dbReference type="SUPFAM" id="SSF53448">
    <property type="entry name" value="Nucleotide-diphospho-sugar transferases"/>
    <property type="match status" value="1"/>
</dbReference>
<dbReference type="GO" id="GO:0016779">
    <property type="term" value="F:nucleotidyltransferase activity"/>
    <property type="evidence" value="ECO:0007669"/>
    <property type="project" value="UniProtKB-ARBA"/>
</dbReference>
<sequence>METAGLVLAAGAGRRYGRAKALVPYAGSLLVERGADTLRSAGVSLSVVVLGASAPEALPFTGGYDQVVTNPEWASGLGSSLRAGLRALAGTPAGAVVVLLVDMPEVTPSAVRRVSAHAAADALVMGGYEGRRGHPVLLGRDHWDGVIAVAEGDRGARDYLRAHAEQVRVVEVGDVAGDLDLDVPELNPYA</sequence>
<dbReference type="EMBL" id="BOMY01000002">
    <property type="protein sequence ID" value="GIF17894.1"/>
    <property type="molecule type" value="Genomic_DNA"/>
</dbReference>
<dbReference type="Proteomes" id="UP000623608">
    <property type="component" value="Unassembled WGS sequence"/>
</dbReference>
<dbReference type="InterPro" id="IPR029044">
    <property type="entry name" value="Nucleotide-diphossugar_trans"/>
</dbReference>
<comment type="caution">
    <text evidence="2">The sequence shown here is derived from an EMBL/GenBank/DDBJ whole genome shotgun (WGS) entry which is preliminary data.</text>
</comment>
<dbReference type="AlphaFoldDB" id="A0A919NGW5"/>
<gene>
    <name evidence="2" type="ORF">Ate02nite_06240</name>
</gene>
<dbReference type="Pfam" id="PF12804">
    <property type="entry name" value="NTP_transf_3"/>
    <property type="match status" value="1"/>
</dbReference>
<keyword evidence="3" id="KW-1185">Reference proteome</keyword>
<dbReference type="CDD" id="cd04182">
    <property type="entry name" value="GT_2_like_f"/>
    <property type="match status" value="1"/>
</dbReference>
<dbReference type="PANTHER" id="PTHR43777">
    <property type="entry name" value="MOLYBDENUM COFACTOR CYTIDYLYLTRANSFERASE"/>
    <property type="match status" value="1"/>
</dbReference>
<feature type="domain" description="MobA-like NTP transferase" evidence="1">
    <location>
        <begin position="5"/>
        <end position="165"/>
    </location>
</feature>
<name>A0A919NGW5_9ACTN</name>
<evidence type="ECO:0000313" key="3">
    <source>
        <dbReference type="Proteomes" id="UP000623608"/>
    </source>
</evidence>
<protein>
    <submittedName>
        <fullName evidence="2">4-diphosphocytidyl-2C-methyl-D-erythritol synthase</fullName>
    </submittedName>
</protein>
<proteinExistence type="predicted"/>
<dbReference type="Gene3D" id="3.90.550.10">
    <property type="entry name" value="Spore Coat Polysaccharide Biosynthesis Protein SpsA, Chain A"/>
    <property type="match status" value="1"/>
</dbReference>
<evidence type="ECO:0000313" key="2">
    <source>
        <dbReference type="EMBL" id="GIF17894.1"/>
    </source>
</evidence>
<accession>A0A919NGW5</accession>
<dbReference type="PANTHER" id="PTHR43777:SF1">
    <property type="entry name" value="MOLYBDENUM COFACTOR CYTIDYLYLTRANSFERASE"/>
    <property type="match status" value="1"/>
</dbReference>
<organism evidence="2 3">
    <name type="scientific">Paractinoplanes tereljensis</name>
    <dbReference type="NCBI Taxonomy" id="571912"/>
    <lineage>
        <taxon>Bacteria</taxon>
        <taxon>Bacillati</taxon>
        <taxon>Actinomycetota</taxon>
        <taxon>Actinomycetes</taxon>
        <taxon>Micromonosporales</taxon>
        <taxon>Micromonosporaceae</taxon>
        <taxon>Paractinoplanes</taxon>
    </lineage>
</organism>
<evidence type="ECO:0000259" key="1">
    <source>
        <dbReference type="Pfam" id="PF12804"/>
    </source>
</evidence>
<reference evidence="2" key="1">
    <citation type="submission" date="2021-01" db="EMBL/GenBank/DDBJ databases">
        <title>Whole genome shotgun sequence of Actinoplanes tereljensis NBRC 105297.</title>
        <authorList>
            <person name="Komaki H."/>
            <person name="Tamura T."/>
        </authorList>
    </citation>
    <scope>NUCLEOTIDE SEQUENCE</scope>
    <source>
        <strain evidence="2">NBRC 105297</strain>
    </source>
</reference>
<dbReference type="InterPro" id="IPR025877">
    <property type="entry name" value="MobA-like_NTP_Trfase"/>
</dbReference>